<dbReference type="SMART" id="SM00289">
    <property type="entry name" value="WR1"/>
    <property type="match status" value="7"/>
</dbReference>
<evidence type="ECO:0000313" key="3">
    <source>
        <dbReference type="EMBL" id="CAD5221330.1"/>
    </source>
</evidence>
<evidence type="ECO:0000313" key="4">
    <source>
        <dbReference type="EMBL" id="CAG9108220.1"/>
    </source>
</evidence>
<evidence type="ECO:0000259" key="2">
    <source>
        <dbReference type="Pfam" id="PF04942"/>
    </source>
</evidence>
<dbReference type="PANTHER" id="PTHR34150">
    <property type="entry name" value="PROTEIN CBG08832-RELATED"/>
    <property type="match status" value="1"/>
</dbReference>
<dbReference type="EMBL" id="CAJFDI010000003">
    <property type="protein sequence ID" value="CAD5221330.1"/>
    <property type="molecule type" value="Genomic_DNA"/>
</dbReference>
<dbReference type="Proteomes" id="UP000582659">
    <property type="component" value="Unassembled WGS sequence"/>
</dbReference>
<gene>
    <name evidence="3" type="ORF">BXYJ_LOCUS6624</name>
</gene>
<reference evidence="7" key="1">
    <citation type="submission" date="2016-11" db="UniProtKB">
        <authorList>
            <consortium name="WormBaseParasite"/>
        </authorList>
    </citation>
    <scope>IDENTIFICATION</scope>
</reference>
<organism evidence="5 7">
    <name type="scientific">Bursaphelenchus xylophilus</name>
    <name type="common">Pinewood nematode worm</name>
    <name type="synonym">Aphelenchoides xylophilus</name>
    <dbReference type="NCBI Taxonomy" id="6326"/>
    <lineage>
        <taxon>Eukaryota</taxon>
        <taxon>Metazoa</taxon>
        <taxon>Ecdysozoa</taxon>
        <taxon>Nematoda</taxon>
        <taxon>Chromadorea</taxon>
        <taxon>Rhabditida</taxon>
        <taxon>Tylenchina</taxon>
        <taxon>Tylenchomorpha</taxon>
        <taxon>Aphelenchoidea</taxon>
        <taxon>Aphelenchoididae</taxon>
        <taxon>Bursaphelenchus</taxon>
    </lineage>
</organism>
<proteinExistence type="predicted"/>
<evidence type="ECO:0000256" key="1">
    <source>
        <dbReference type="SAM" id="SignalP"/>
    </source>
</evidence>
<dbReference type="eggNOG" id="KOG1217">
    <property type="taxonomic scope" value="Eukaryota"/>
</dbReference>
<dbReference type="Proteomes" id="UP000095284">
    <property type="component" value="Unplaced"/>
</dbReference>
<dbReference type="EMBL" id="CAJFCV020000003">
    <property type="protein sequence ID" value="CAG9108220.1"/>
    <property type="molecule type" value="Genomic_DNA"/>
</dbReference>
<dbReference type="AlphaFoldDB" id="A0A1I7STM4"/>
<reference evidence="4" key="2">
    <citation type="submission" date="2020-08" db="EMBL/GenBank/DDBJ databases">
        <authorList>
            <person name="Kikuchi T."/>
        </authorList>
    </citation>
    <scope>NUCLEOTIDE SEQUENCE</scope>
    <source>
        <strain evidence="3">Ka4C1</strain>
    </source>
</reference>
<dbReference type="Proteomes" id="UP000659654">
    <property type="component" value="Unassembled WGS sequence"/>
</dbReference>
<keyword evidence="1" id="KW-0732">Signal</keyword>
<feature type="chain" id="PRO_5036022277" evidence="1">
    <location>
        <begin position="24"/>
        <end position="559"/>
    </location>
</feature>
<feature type="signal peptide" evidence="1">
    <location>
        <begin position="1"/>
        <end position="23"/>
    </location>
</feature>
<dbReference type="WBParaSite" id="BXY_1639400.1">
    <property type="protein sequence ID" value="BXY_1639400.1"/>
    <property type="gene ID" value="BXY_1639400"/>
</dbReference>
<accession>A0A1I7STM4</accession>
<name>A0A1I7STM4_BURXY</name>
<dbReference type="InterPro" id="IPR007026">
    <property type="entry name" value="CC_domain"/>
</dbReference>
<dbReference type="InterPro" id="IPR006150">
    <property type="entry name" value="Cys_repeat_1"/>
</dbReference>
<feature type="domain" description="CC" evidence="2">
    <location>
        <begin position="397"/>
        <end position="425"/>
    </location>
</feature>
<dbReference type="Pfam" id="PF04942">
    <property type="entry name" value="CC"/>
    <property type="match status" value="1"/>
</dbReference>
<protein>
    <submittedName>
        <fullName evidence="3">(pine wood nematode) hypothetical protein</fullName>
    </submittedName>
</protein>
<evidence type="ECO:0000313" key="6">
    <source>
        <dbReference type="Proteomes" id="UP000659654"/>
    </source>
</evidence>
<dbReference type="PANTHER" id="PTHR34150:SF7">
    <property type="entry name" value="PROTEIN CBG10108"/>
    <property type="match status" value="1"/>
</dbReference>
<sequence length="559" mass="58404">MTRIRKSLSLLLFILLDFGGSQSTPVIGGPCKLGSADVNIGGKQTQFYLHCDVEDPSKDVGIWVVKTKGRPNEGRTLPYAEPTVVSPYQQHPKKSEKLPLSPIVCEQLQAQENGYCNIPETCLQSNSEDPNSYLQCNPVTRKWAKKYCQQGFWFSFEHQSCVAHAFGSTKGIRQHSRKASQVPTMHAYPSNGGVVCTYAQCSPANPCSTGTCNNGYCCSSGGSGALMGVPMTMSSYPCPRCNQFFSYACPNGASPYGTCNNGVCATGYQCMQTTNLCCPTTTSLRSYSSCPAGSNGGGACVSGQCSPGYSCNSNNVCCAQVVPATVCPDGTQAAGACVNNMCGTGFTCNQGLCCTNTSQTPRCLDGSQAIGACMQGKCGSGYTCTTGNICCPSTLNACPNGQQSIGTCVNGKCPDGYTCINNQCCGPPAAGNTASTATCAEADSSGPCGADGNCPEPGYLCDTANNWCCPQIMGSAVGPCIAGAGGTRLCPEGYACSGPGVGNCFRLNTGTCAPEDQFGPCGVNNQCPPNYTCYGGFCCRNGSFRRKKRSSFLIDYFNH</sequence>
<keyword evidence="6" id="KW-1185">Reference proteome</keyword>
<evidence type="ECO:0000313" key="7">
    <source>
        <dbReference type="WBParaSite" id="BXY_1639400.1"/>
    </source>
</evidence>
<dbReference type="OrthoDB" id="5912039at2759"/>
<evidence type="ECO:0000313" key="5">
    <source>
        <dbReference type="Proteomes" id="UP000095284"/>
    </source>
</evidence>